<dbReference type="OrthoDB" id="2168082at2"/>
<evidence type="ECO:0000259" key="2">
    <source>
        <dbReference type="PROSITE" id="PS50110"/>
    </source>
</evidence>
<dbReference type="GO" id="GO:0000156">
    <property type="term" value="F:phosphorelay response regulator activity"/>
    <property type="evidence" value="ECO:0007669"/>
    <property type="project" value="InterPro"/>
</dbReference>
<dbReference type="InterPro" id="IPR001789">
    <property type="entry name" value="Sig_transdc_resp-reg_receiver"/>
</dbReference>
<dbReference type="PROSITE" id="PS50930">
    <property type="entry name" value="HTH_LYTTR"/>
    <property type="match status" value="1"/>
</dbReference>
<dbReference type="PANTHER" id="PTHR37299">
    <property type="entry name" value="TRANSCRIPTIONAL REGULATOR-RELATED"/>
    <property type="match status" value="1"/>
</dbReference>
<name>A0A1M7ZWI1_9FLAO</name>
<dbReference type="Gene3D" id="3.40.50.2300">
    <property type="match status" value="1"/>
</dbReference>
<evidence type="ECO:0000259" key="3">
    <source>
        <dbReference type="PROSITE" id="PS50930"/>
    </source>
</evidence>
<proteinExistence type="predicted"/>
<keyword evidence="5" id="KW-1185">Reference proteome</keyword>
<feature type="domain" description="Response regulatory" evidence="2">
    <location>
        <begin position="5"/>
        <end position="118"/>
    </location>
</feature>
<dbReference type="GO" id="GO:0003677">
    <property type="term" value="F:DNA binding"/>
    <property type="evidence" value="ECO:0007669"/>
    <property type="project" value="InterPro"/>
</dbReference>
<feature type="domain" description="HTH LytTR-type" evidence="3">
    <location>
        <begin position="148"/>
        <end position="251"/>
    </location>
</feature>
<dbReference type="Pfam" id="PF04397">
    <property type="entry name" value="LytTR"/>
    <property type="match status" value="1"/>
</dbReference>
<dbReference type="STRING" id="416016.SAMN05443547_1561"/>
<accession>A0A1M7ZWI1</accession>
<protein>
    <submittedName>
        <fullName evidence="4">Two component transcriptional regulator, LytTR family</fullName>
    </submittedName>
</protein>
<dbReference type="SUPFAM" id="SSF52172">
    <property type="entry name" value="CheY-like"/>
    <property type="match status" value="1"/>
</dbReference>
<sequence>MKLVKAFVLEENEESLQQLKKFAEDNAIIITLCGFSDSIKNGISQIKEEKPELLFMNPTASNLADFGFLKELNFNLPKIIFISDEKALAYDAYRFNAIDFLLKPLEFNDLIVSVYKAIKTIEMEVSFQNQKLFQINAINTASHSSEFLAISFVDKIELIKIDEIVFCKAEGSYTEFYMKNGARFLSSKNLGEYKDILPIAYFFRIHHSYVINIKHIVKINKKDGLYCEFTNGISLPIAKRRQEEFVRFIKL</sequence>
<dbReference type="InterPro" id="IPR011006">
    <property type="entry name" value="CheY-like_superfamily"/>
</dbReference>
<dbReference type="Proteomes" id="UP000184611">
    <property type="component" value="Unassembled WGS sequence"/>
</dbReference>
<organism evidence="4 5">
    <name type="scientific">Flavobacterium cucumis</name>
    <dbReference type="NCBI Taxonomy" id="416016"/>
    <lineage>
        <taxon>Bacteria</taxon>
        <taxon>Pseudomonadati</taxon>
        <taxon>Bacteroidota</taxon>
        <taxon>Flavobacteriia</taxon>
        <taxon>Flavobacteriales</taxon>
        <taxon>Flavobacteriaceae</taxon>
        <taxon>Flavobacterium</taxon>
    </lineage>
</organism>
<dbReference type="PROSITE" id="PS50110">
    <property type="entry name" value="RESPONSE_REGULATORY"/>
    <property type="match status" value="1"/>
</dbReference>
<dbReference type="InterPro" id="IPR007492">
    <property type="entry name" value="LytTR_DNA-bd_dom"/>
</dbReference>
<evidence type="ECO:0000313" key="5">
    <source>
        <dbReference type="Proteomes" id="UP000184611"/>
    </source>
</evidence>
<dbReference type="EMBL" id="FRYK01000002">
    <property type="protein sequence ID" value="SHO73206.1"/>
    <property type="molecule type" value="Genomic_DNA"/>
</dbReference>
<dbReference type="PANTHER" id="PTHR37299:SF1">
    <property type="entry name" value="STAGE 0 SPORULATION PROTEIN A HOMOLOG"/>
    <property type="match status" value="1"/>
</dbReference>
<gene>
    <name evidence="4" type="ORF">SAMN05443547_1561</name>
</gene>
<evidence type="ECO:0000256" key="1">
    <source>
        <dbReference type="PROSITE-ProRule" id="PRU00169"/>
    </source>
</evidence>
<dbReference type="RefSeq" id="WP_073583082.1">
    <property type="nucleotide sequence ID" value="NZ_CBCSEA010000006.1"/>
</dbReference>
<dbReference type="SMART" id="SM00850">
    <property type="entry name" value="LytTR"/>
    <property type="match status" value="1"/>
</dbReference>
<reference evidence="5" key="1">
    <citation type="submission" date="2016-12" db="EMBL/GenBank/DDBJ databases">
        <authorList>
            <person name="Varghese N."/>
            <person name="Submissions S."/>
        </authorList>
    </citation>
    <scope>NUCLEOTIDE SEQUENCE [LARGE SCALE GENOMIC DNA]</scope>
    <source>
        <strain evidence="5">DSM 18830</strain>
    </source>
</reference>
<dbReference type="InterPro" id="IPR046947">
    <property type="entry name" value="LytR-like"/>
</dbReference>
<comment type="caution">
    <text evidence="1">Lacks conserved residue(s) required for the propagation of feature annotation.</text>
</comment>
<dbReference type="Gene3D" id="2.40.50.1020">
    <property type="entry name" value="LytTr DNA-binding domain"/>
    <property type="match status" value="1"/>
</dbReference>
<dbReference type="AlphaFoldDB" id="A0A1M7ZWI1"/>
<evidence type="ECO:0000313" key="4">
    <source>
        <dbReference type="EMBL" id="SHO73206.1"/>
    </source>
</evidence>